<dbReference type="InterPro" id="IPR018062">
    <property type="entry name" value="HTH_AraC-typ_CS"/>
</dbReference>
<evidence type="ECO:0000313" key="6">
    <source>
        <dbReference type="Proteomes" id="UP000290253"/>
    </source>
</evidence>
<dbReference type="EMBL" id="SDMK01000001">
    <property type="protein sequence ID" value="RXS98212.1"/>
    <property type="molecule type" value="Genomic_DNA"/>
</dbReference>
<dbReference type="AlphaFoldDB" id="A0A4V1NW52"/>
<evidence type="ECO:0000256" key="3">
    <source>
        <dbReference type="ARBA" id="ARBA00023163"/>
    </source>
</evidence>
<dbReference type="Proteomes" id="UP000290253">
    <property type="component" value="Unassembled WGS sequence"/>
</dbReference>
<dbReference type="PANTHER" id="PTHR11019">
    <property type="entry name" value="HTH-TYPE TRANSCRIPTIONAL REGULATOR NIMR"/>
    <property type="match status" value="1"/>
</dbReference>
<dbReference type="InterPro" id="IPR020449">
    <property type="entry name" value="Tscrpt_reg_AraC-type_HTH"/>
</dbReference>
<proteinExistence type="predicted"/>
<keyword evidence="3" id="KW-0804">Transcription</keyword>
<keyword evidence="2" id="KW-0238">DNA-binding</keyword>
<evidence type="ECO:0000259" key="4">
    <source>
        <dbReference type="PROSITE" id="PS01124"/>
    </source>
</evidence>
<comment type="caution">
    <text evidence="5">The sequence shown here is derived from an EMBL/GenBank/DDBJ whole genome shotgun (WGS) entry which is preliminary data.</text>
</comment>
<dbReference type="SMART" id="SM00342">
    <property type="entry name" value="HTH_ARAC"/>
    <property type="match status" value="1"/>
</dbReference>
<sequence length="59" mass="6600">MPIGQWRQQLRILVALEKLSDGLSVTETCFAVGYNSVSAFIRAFKRIVGVTPLEYAKNL</sequence>
<feature type="domain" description="HTH araC/xylS-type" evidence="4">
    <location>
        <begin position="1"/>
        <end position="58"/>
    </location>
</feature>
<dbReference type="Pfam" id="PF12833">
    <property type="entry name" value="HTH_18"/>
    <property type="match status" value="1"/>
</dbReference>
<dbReference type="GO" id="GO:0003700">
    <property type="term" value="F:DNA-binding transcription factor activity"/>
    <property type="evidence" value="ECO:0007669"/>
    <property type="project" value="InterPro"/>
</dbReference>
<organism evidence="5 6">
    <name type="scientific">Silvibacterium dinghuense</name>
    <dbReference type="NCBI Taxonomy" id="1560006"/>
    <lineage>
        <taxon>Bacteria</taxon>
        <taxon>Pseudomonadati</taxon>
        <taxon>Acidobacteriota</taxon>
        <taxon>Terriglobia</taxon>
        <taxon>Terriglobales</taxon>
        <taxon>Acidobacteriaceae</taxon>
        <taxon>Silvibacterium</taxon>
    </lineage>
</organism>
<dbReference type="PRINTS" id="PR00032">
    <property type="entry name" value="HTHARAC"/>
</dbReference>
<protein>
    <submittedName>
        <fullName evidence="5">AraC family transcriptional regulator</fullName>
    </submittedName>
</protein>
<dbReference type="PROSITE" id="PS00041">
    <property type="entry name" value="HTH_ARAC_FAMILY_1"/>
    <property type="match status" value="1"/>
</dbReference>
<name>A0A4V1NW52_9BACT</name>
<dbReference type="InterPro" id="IPR009057">
    <property type="entry name" value="Homeodomain-like_sf"/>
</dbReference>
<dbReference type="InterPro" id="IPR018060">
    <property type="entry name" value="HTH_AraC"/>
</dbReference>
<evidence type="ECO:0000256" key="1">
    <source>
        <dbReference type="ARBA" id="ARBA00023015"/>
    </source>
</evidence>
<dbReference type="SUPFAM" id="SSF46689">
    <property type="entry name" value="Homeodomain-like"/>
    <property type="match status" value="1"/>
</dbReference>
<accession>A0A4V1NW52</accession>
<dbReference type="Gene3D" id="1.10.10.60">
    <property type="entry name" value="Homeodomain-like"/>
    <property type="match status" value="1"/>
</dbReference>
<dbReference type="GO" id="GO:0043565">
    <property type="term" value="F:sequence-specific DNA binding"/>
    <property type="evidence" value="ECO:0007669"/>
    <property type="project" value="InterPro"/>
</dbReference>
<reference evidence="5 6" key="1">
    <citation type="journal article" date="2016" name="Int. J. Syst. Evol. Microbiol.">
        <title>Acidipila dinghuensis sp. nov., an acidobacterium isolated from forest soil.</title>
        <authorList>
            <person name="Jiang Y.W."/>
            <person name="Wang J."/>
            <person name="Chen M.H."/>
            <person name="Lv Y.Y."/>
            <person name="Qiu L.H."/>
        </authorList>
    </citation>
    <scope>NUCLEOTIDE SEQUENCE [LARGE SCALE GENOMIC DNA]</scope>
    <source>
        <strain evidence="5 6">DHOF10</strain>
    </source>
</reference>
<dbReference type="OrthoDB" id="2039152at2"/>
<gene>
    <name evidence="5" type="ORF">ESZ00_07425</name>
</gene>
<dbReference type="PROSITE" id="PS01124">
    <property type="entry name" value="HTH_ARAC_FAMILY_2"/>
    <property type="match status" value="1"/>
</dbReference>
<keyword evidence="6" id="KW-1185">Reference proteome</keyword>
<keyword evidence="1" id="KW-0805">Transcription regulation</keyword>
<evidence type="ECO:0000313" key="5">
    <source>
        <dbReference type="EMBL" id="RXS98212.1"/>
    </source>
</evidence>
<evidence type="ECO:0000256" key="2">
    <source>
        <dbReference type="ARBA" id="ARBA00023125"/>
    </source>
</evidence>
<dbReference type="PANTHER" id="PTHR11019:SF199">
    <property type="entry name" value="HTH-TYPE TRANSCRIPTIONAL REGULATOR NIMR"/>
    <property type="match status" value="1"/>
</dbReference>